<keyword evidence="2" id="KW-1185">Reference proteome</keyword>
<comment type="caution">
    <text evidence="1">The sequence shown here is derived from an EMBL/GenBank/DDBJ whole genome shotgun (WGS) entry which is preliminary data.</text>
</comment>
<evidence type="ECO:0000313" key="2">
    <source>
        <dbReference type="Proteomes" id="UP001054945"/>
    </source>
</evidence>
<dbReference type="AlphaFoldDB" id="A0AAV4XU28"/>
<reference evidence="1 2" key="1">
    <citation type="submission" date="2021-06" db="EMBL/GenBank/DDBJ databases">
        <title>Caerostris extrusa draft genome.</title>
        <authorList>
            <person name="Kono N."/>
            <person name="Arakawa K."/>
        </authorList>
    </citation>
    <scope>NUCLEOTIDE SEQUENCE [LARGE SCALE GENOMIC DNA]</scope>
</reference>
<protein>
    <submittedName>
        <fullName evidence="1">Uncharacterized protein</fullName>
    </submittedName>
</protein>
<name>A0AAV4XU28_CAEEX</name>
<organism evidence="1 2">
    <name type="scientific">Caerostris extrusa</name>
    <name type="common">Bark spider</name>
    <name type="synonym">Caerostris bankana</name>
    <dbReference type="NCBI Taxonomy" id="172846"/>
    <lineage>
        <taxon>Eukaryota</taxon>
        <taxon>Metazoa</taxon>
        <taxon>Ecdysozoa</taxon>
        <taxon>Arthropoda</taxon>
        <taxon>Chelicerata</taxon>
        <taxon>Arachnida</taxon>
        <taxon>Araneae</taxon>
        <taxon>Araneomorphae</taxon>
        <taxon>Entelegynae</taxon>
        <taxon>Araneoidea</taxon>
        <taxon>Araneidae</taxon>
        <taxon>Caerostris</taxon>
    </lineage>
</organism>
<proteinExistence type="predicted"/>
<sequence>MTVEEFSSENTLIISLLLPMIALRAARVSLSTKFLCSQVTAPIRNEDGVICMFIVNFEDITNAPYRDAAVSPLPSPARIQCVSGNVSKHLRVFLRSGIRPQLNSKPSASTEFDVMSFDTQPLLGKPKFISSEPSLTAQFTNSMPVSIDYASTPAMSLQLKMKLEGKDPYILMSADIPVRLLNRFPALWRLVPRSRLKPGHARDLPLKGCEGSLYELSSLTPHSARKANRELSFTSLA</sequence>
<dbReference type="Proteomes" id="UP001054945">
    <property type="component" value="Unassembled WGS sequence"/>
</dbReference>
<evidence type="ECO:0000313" key="1">
    <source>
        <dbReference type="EMBL" id="GIY97439.1"/>
    </source>
</evidence>
<accession>A0AAV4XU28</accession>
<dbReference type="EMBL" id="BPLR01000780">
    <property type="protein sequence ID" value="GIY97439.1"/>
    <property type="molecule type" value="Genomic_DNA"/>
</dbReference>
<gene>
    <name evidence="1" type="primary">AVEN_103295_1</name>
    <name evidence="1" type="ORF">CEXT_120971</name>
</gene>